<dbReference type="RefSeq" id="WP_179457945.1">
    <property type="nucleotide sequence ID" value="NZ_BAAAPX010000001.1"/>
</dbReference>
<keyword evidence="3" id="KW-0804">Transcription</keyword>
<comment type="caution">
    <text evidence="5">The sequence shown here is derived from an EMBL/GenBank/DDBJ whole genome shotgun (WGS) entry which is preliminary data.</text>
</comment>
<evidence type="ECO:0000313" key="5">
    <source>
        <dbReference type="EMBL" id="NYD76235.1"/>
    </source>
</evidence>
<accession>A0A852T5Y3</accession>
<proteinExistence type="predicted"/>
<evidence type="ECO:0000259" key="4">
    <source>
        <dbReference type="PROSITE" id="PS50932"/>
    </source>
</evidence>
<evidence type="ECO:0000256" key="1">
    <source>
        <dbReference type="ARBA" id="ARBA00023015"/>
    </source>
</evidence>
<protein>
    <submittedName>
        <fullName evidence="5">LacI family transcriptional regulator</fullName>
    </submittedName>
</protein>
<dbReference type="PROSITE" id="PS00356">
    <property type="entry name" value="HTH_LACI_1"/>
    <property type="match status" value="1"/>
</dbReference>
<dbReference type="GO" id="GO:0000976">
    <property type="term" value="F:transcription cis-regulatory region binding"/>
    <property type="evidence" value="ECO:0007669"/>
    <property type="project" value="TreeGrafter"/>
</dbReference>
<keyword evidence="6" id="KW-1185">Reference proteome</keyword>
<dbReference type="Pfam" id="PF00356">
    <property type="entry name" value="LacI"/>
    <property type="match status" value="1"/>
</dbReference>
<keyword evidence="2" id="KW-0238">DNA-binding</keyword>
<dbReference type="PROSITE" id="PS50932">
    <property type="entry name" value="HTH_LACI_2"/>
    <property type="match status" value="1"/>
</dbReference>
<dbReference type="CDD" id="cd01392">
    <property type="entry name" value="HTH_LacI"/>
    <property type="match status" value="1"/>
</dbReference>
<dbReference type="SUPFAM" id="SSF53822">
    <property type="entry name" value="Periplasmic binding protein-like I"/>
    <property type="match status" value="1"/>
</dbReference>
<dbReference type="AlphaFoldDB" id="A0A852T5Y3"/>
<dbReference type="InterPro" id="IPR028082">
    <property type="entry name" value="Peripla_BP_I"/>
</dbReference>
<dbReference type="Gene3D" id="3.40.50.2300">
    <property type="match status" value="2"/>
</dbReference>
<evidence type="ECO:0000256" key="3">
    <source>
        <dbReference type="ARBA" id="ARBA00023163"/>
    </source>
</evidence>
<dbReference type="CDD" id="cd06267">
    <property type="entry name" value="PBP1_LacI_sugar_binding-like"/>
    <property type="match status" value="1"/>
</dbReference>
<keyword evidence="1" id="KW-0805">Transcription regulation</keyword>
<dbReference type="EMBL" id="JACCBJ010000001">
    <property type="protein sequence ID" value="NYD76235.1"/>
    <property type="molecule type" value="Genomic_DNA"/>
</dbReference>
<dbReference type="InterPro" id="IPR000843">
    <property type="entry name" value="HTH_LacI"/>
</dbReference>
<organism evidence="5 6">
    <name type="scientific">Leifsonia soli</name>
    <dbReference type="NCBI Taxonomy" id="582665"/>
    <lineage>
        <taxon>Bacteria</taxon>
        <taxon>Bacillati</taxon>
        <taxon>Actinomycetota</taxon>
        <taxon>Actinomycetes</taxon>
        <taxon>Micrococcales</taxon>
        <taxon>Microbacteriaceae</taxon>
        <taxon>Leifsonia</taxon>
    </lineage>
</organism>
<reference evidence="5 6" key="1">
    <citation type="submission" date="2020-07" db="EMBL/GenBank/DDBJ databases">
        <title>Sequencing the genomes of 1000 actinobacteria strains.</title>
        <authorList>
            <person name="Klenk H.-P."/>
        </authorList>
    </citation>
    <scope>NUCLEOTIDE SEQUENCE [LARGE SCALE GENOMIC DNA]</scope>
    <source>
        <strain evidence="5 6">DSM 23871</strain>
    </source>
</reference>
<dbReference type="PANTHER" id="PTHR30146:SF153">
    <property type="entry name" value="LACTOSE OPERON REPRESSOR"/>
    <property type="match status" value="1"/>
</dbReference>
<sequence length="338" mass="33878">MSENAPTLSDVAAHAGVSLATASRALNGSTRTVNPALQERVLASASALGYSPNIQAQAVARGTSNVVALVVGDIADPYFASIASGVIRVADERGLIVTITATGPYAGEASVAREQAALTALRGQRPRAVVLAGSRVVRRVAGNDAVPGAADPLGGAGANVAVIGGGAPEHRSIAVDNHGGAAALAHELLALGYGDFAVVAGPEELVTVRDRVDGFRSVVPSAAVAHAEFSRAGGHSAMAELLRSGARPECVFAVSDVMAIGAMAALREAGIAPGEQIAVAGFDDIPLVADVTPALTSVSLPLAEIGARALELALAEEPAADLPPVSAEVRVRASTPRR</sequence>
<dbReference type="InterPro" id="IPR010982">
    <property type="entry name" value="Lambda_DNA-bd_dom_sf"/>
</dbReference>
<feature type="domain" description="HTH lacI-type" evidence="4">
    <location>
        <begin position="6"/>
        <end position="61"/>
    </location>
</feature>
<dbReference type="SUPFAM" id="SSF47413">
    <property type="entry name" value="lambda repressor-like DNA-binding domains"/>
    <property type="match status" value="1"/>
</dbReference>
<evidence type="ECO:0000256" key="2">
    <source>
        <dbReference type="ARBA" id="ARBA00023125"/>
    </source>
</evidence>
<dbReference type="InterPro" id="IPR046335">
    <property type="entry name" value="LacI/GalR-like_sensor"/>
</dbReference>
<name>A0A852T5Y3_9MICO</name>
<dbReference type="PANTHER" id="PTHR30146">
    <property type="entry name" value="LACI-RELATED TRANSCRIPTIONAL REPRESSOR"/>
    <property type="match status" value="1"/>
</dbReference>
<dbReference type="Proteomes" id="UP000589620">
    <property type="component" value="Unassembled WGS sequence"/>
</dbReference>
<dbReference type="GO" id="GO:0003700">
    <property type="term" value="F:DNA-binding transcription factor activity"/>
    <property type="evidence" value="ECO:0007669"/>
    <property type="project" value="TreeGrafter"/>
</dbReference>
<dbReference type="Pfam" id="PF13377">
    <property type="entry name" value="Peripla_BP_3"/>
    <property type="match status" value="1"/>
</dbReference>
<evidence type="ECO:0000313" key="6">
    <source>
        <dbReference type="Proteomes" id="UP000589620"/>
    </source>
</evidence>
<gene>
    <name evidence="5" type="ORF">BJ963_003754</name>
</gene>
<dbReference type="SMART" id="SM00354">
    <property type="entry name" value="HTH_LACI"/>
    <property type="match status" value="1"/>
</dbReference>
<dbReference type="Gene3D" id="1.10.260.40">
    <property type="entry name" value="lambda repressor-like DNA-binding domains"/>
    <property type="match status" value="1"/>
</dbReference>